<evidence type="ECO:0008006" key="4">
    <source>
        <dbReference type="Google" id="ProtNLM"/>
    </source>
</evidence>
<feature type="transmembrane region" description="Helical" evidence="1">
    <location>
        <begin position="40"/>
        <end position="60"/>
    </location>
</feature>
<evidence type="ECO:0000313" key="3">
    <source>
        <dbReference type="Proteomes" id="UP001203972"/>
    </source>
</evidence>
<gene>
    <name evidence="2" type="ORF">MKC95_15580</name>
</gene>
<protein>
    <recommendedName>
        <fullName evidence="4">ATP synthase subunit I</fullName>
    </recommendedName>
</protein>
<keyword evidence="1" id="KW-0812">Transmembrane</keyword>
<sequence length="124" mass="13736">MNETRKMGMEIRILTLLLCAAGCVVCIILFPGAWKSGVMGILIGSLTGIMGFNMIQNMVGHIDGELADIKSRAFRSYTRRYMLYAVIFALSAIAGAHIAALLVGMLLHKCSILIYSWKHRKEDE</sequence>
<evidence type="ECO:0000256" key="1">
    <source>
        <dbReference type="SAM" id="Phobius"/>
    </source>
</evidence>
<keyword evidence="1" id="KW-0472">Membrane</keyword>
<dbReference type="EMBL" id="JAKTMA010000029">
    <property type="protein sequence ID" value="MCR0234192.1"/>
    <property type="molecule type" value="Genomic_DNA"/>
</dbReference>
<feature type="transmembrane region" description="Helical" evidence="1">
    <location>
        <begin position="81"/>
        <end position="107"/>
    </location>
</feature>
<feature type="transmembrane region" description="Helical" evidence="1">
    <location>
        <begin position="12"/>
        <end position="34"/>
    </location>
</feature>
<name>A0AAP2XT49_CLOIN</name>
<keyword evidence="1" id="KW-1133">Transmembrane helix</keyword>
<evidence type="ECO:0000313" key="2">
    <source>
        <dbReference type="EMBL" id="MCR0234192.1"/>
    </source>
</evidence>
<dbReference type="Proteomes" id="UP001203972">
    <property type="component" value="Unassembled WGS sequence"/>
</dbReference>
<comment type="caution">
    <text evidence="2">The sequence shown here is derived from an EMBL/GenBank/DDBJ whole genome shotgun (WGS) entry which is preliminary data.</text>
</comment>
<reference evidence="2" key="1">
    <citation type="journal article" date="2022" name="Clin. Infect. Dis.">
        <title>Association between Clostridium innocuum and antibiotic-associated diarrhea in adults and children: A cross-sectional study and comparative genomics analysis.</title>
        <authorList>
            <person name="Cherny K.E."/>
            <person name="Muscat E.B."/>
            <person name="Balaji A."/>
            <person name="Mukherjee J."/>
            <person name="Ozer E.A."/>
            <person name="Angarone M.P."/>
            <person name="Hauser A.R."/>
            <person name="Sichel J.S."/>
            <person name="Amponsah E."/>
            <person name="Kociolek L.K."/>
        </authorList>
    </citation>
    <scope>NUCLEOTIDE SEQUENCE</scope>
    <source>
        <strain evidence="2">NU1-AC-029v</strain>
    </source>
</reference>
<dbReference type="AlphaFoldDB" id="A0AAP2XT49"/>
<accession>A0AAP2XT49</accession>
<organism evidence="2 3">
    <name type="scientific">Clostridium innocuum</name>
    <dbReference type="NCBI Taxonomy" id="1522"/>
    <lineage>
        <taxon>Bacteria</taxon>
        <taxon>Bacillati</taxon>
        <taxon>Bacillota</taxon>
        <taxon>Clostridia</taxon>
        <taxon>Eubacteriales</taxon>
        <taxon>Clostridiaceae</taxon>
        <taxon>Clostridium</taxon>
    </lineage>
</organism>
<proteinExistence type="predicted"/>
<dbReference type="RefSeq" id="WP_021420413.1">
    <property type="nucleotide sequence ID" value="NZ_AP025565.1"/>
</dbReference>